<proteinExistence type="predicted"/>
<dbReference type="Proteomes" id="UP000814140">
    <property type="component" value="Unassembled WGS sequence"/>
</dbReference>
<name>A0ACB8TKI6_9AGAM</name>
<reference evidence="1" key="1">
    <citation type="submission" date="2021-03" db="EMBL/GenBank/DDBJ databases">
        <authorList>
            <consortium name="DOE Joint Genome Institute"/>
            <person name="Ahrendt S."/>
            <person name="Looney B.P."/>
            <person name="Miyauchi S."/>
            <person name="Morin E."/>
            <person name="Drula E."/>
            <person name="Courty P.E."/>
            <person name="Chicoki N."/>
            <person name="Fauchery L."/>
            <person name="Kohler A."/>
            <person name="Kuo A."/>
            <person name="Labutti K."/>
            <person name="Pangilinan J."/>
            <person name="Lipzen A."/>
            <person name="Riley R."/>
            <person name="Andreopoulos W."/>
            <person name="He G."/>
            <person name="Johnson J."/>
            <person name="Barry K.W."/>
            <person name="Grigoriev I.V."/>
            <person name="Nagy L."/>
            <person name="Hibbett D."/>
            <person name="Henrissat B."/>
            <person name="Matheny P.B."/>
            <person name="Labbe J."/>
            <person name="Martin F."/>
        </authorList>
    </citation>
    <scope>NUCLEOTIDE SEQUENCE</scope>
    <source>
        <strain evidence="1">HHB10654</strain>
    </source>
</reference>
<evidence type="ECO:0000313" key="2">
    <source>
        <dbReference type="Proteomes" id="UP000814140"/>
    </source>
</evidence>
<accession>A0ACB8TKI6</accession>
<reference evidence="1" key="2">
    <citation type="journal article" date="2022" name="New Phytol.">
        <title>Evolutionary transition to the ectomycorrhizal habit in the genomes of a hyperdiverse lineage of mushroom-forming fungi.</title>
        <authorList>
            <person name="Looney B."/>
            <person name="Miyauchi S."/>
            <person name="Morin E."/>
            <person name="Drula E."/>
            <person name="Courty P.E."/>
            <person name="Kohler A."/>
            <person name="Kuo A."/>
            <person name="LaButti K."/>
            <person name="Pangilinan J."/>
            <person name="Lipzen A."/>
            <person name="Riley R."/>
            <person name="Andreopoulos W."/>
            <person name="He G."/>
            <person name="Johnson J."/>
            <person name="Nolan M."/>
            <person name="Tritt A."/>
            <person name="Barry K.W."/>
            <person name="Grigoriev I.V."/>
            <person name="Nagy L.G."/>
            <person name="Hibbett D."/>
            <person name="Henrissat B."/>
            <person name="Matheny P.B."/>
            <person name="Labbe J."/>
            <person name="Martin F.M."/>
        </authorList>
    </citation>
    <scope>NUCLEOTIDE SEQUENCE</scope>
    <source>
        <strain evidence="1">HHB10654</strain>
    </source>
</reference>
<dbReference type="EMBL" id="MU277187">
    <property type="protein sequence ID" value="KAI0068890.1"/>
    <property type="molecule type" value="Genomic_DNA"/>
</dbReference>
<keyword evidence="2" id="KW-1185">Reference proteome</keyword>
<gene>
    <name evidence="1" type="ORF">BV25DRAFT_1866800</name>
</gene>
<evidence type="ECO:0000313" key="1">
    <source>
        <dbReference type="EMBL" id="KAI0068890.1"/>
    </source>
</evidence>
<comment type="caution">
    <text evidence="1">The sequence shown here is derived from an EMBL/GenBank/DDBJ whole genome shotgun (WGS) entry which is preliminary data.</text>
</comment>
<sequence length="208" mass="23860">MPSRTMAYATNNSPEMLDALKPGMAHMRNGMDDYVNKQFVDSYGDGLRDAEKALFGRERKAKDRIHWKFPHDKDPRVRSVLEWIQTMSHGLGAFGLDKFLQTRERGALFVNASYEPQDGHLEPAFDWLSYEDAVETRDRIIQESVGYYDPAMQAVVFVFLPSRTGNSVAMWRRKVTVPNSVRLAHLREIQLAKAALRKDYPVVVDELP</sequence>
<organism evidence="1 2">
    <name type="scientific">Artomyces pyxidatus</name>
    <dbReference type="NCBI Taxonomy" id="48021"/>
    <lineage>
        <taxon>Eukaryota</taxon>
        <taxon>Fungi</taxon>
        <taxon>Dikarya</taxon>
        <taxon>Basidiomycota</taxon>
        <taxon>Agaricomycotina</taxon>
        <taxon>Agaricomycetes</taxon>
        <taxon>Russulales</taxon>
        <taxon>Auriscalpiaceae</taxon>
        <taxon>Artomyces</taxon>
    </lineage>
</organism>
<protein>
    <submittedName>
        <fullName evidence="1">Uncharacterized protein</fullName>
    </submittedName>
</protein>